<dbReference type="EMBL" id="JACAGK010000138">
    <property type="protein sequence ID" value="MDM1050600.1"/>
    <property type="molecule type" value="Genomic_DNA"/>
</dbReference>
<dbReference type="Pfam" id="PF02371">
    <property type="entry name" value="Transposase_20"/>
    <property type="match status" value="1"/>
</dbReference>
<evidence type="ECO:0000313" key="4">
    <source>
        <dbReference type="Proteomes" id="UP001170954"/>
    </source>
</evidence>
<evidence type="ECO:0000259" key="2">
    <source>
        <dbReference type="Pfam" id="PF02371"/>
    </source>
</evidence>
<sequence>MKKDRITLGVDVSKKTLDICHWGTHDFIKIENNSSGFKQLAKWMRGKGFVSSQVFFIMEYTGGYEYRFLQYCESKGLSYTRKSGLEIKKSMGMVRGKSDKQDSFRIAQYGEEKAYMLEPSGKLNSTIFDLKQLISFRKRLVRAMAGYKASSSERKAMYGKDAGKVILKVSKTMIDVYKKEIYRVEREILQLIESDESLNRNYQILKSVKGIGPVNAWMTIVYTENFKAFTDPRKYAVYAGVIPFEHTSGTSIRGRKRVSHMANKAIKQELNQAAKIAITHDKTLREYAQRKLTTKAYPLVLNNVKFKLI</sequence>
<proteinExistence type="predicted"/>
<feature type="domain" description="Transposase IS116/IS110/IS902 C-terminal" evidence="2">
    <location>
        <begin position="203"/>
        <end position="288"/>
    </location>
</feature>
<accession>A0ABT7NTY1</accession>
<dbReference type="PANTHER" id="PTHR33055:SF3">
    <property type="entry name" value="PUTATIVE TRANSPOSASE FOR IS117-RELATED"/>
    <property type="match status" value="1"/>
</dbReference>
<name>A0ABT7NTY1_9SPHI</name>
<organism evidence="3 4">
    <name type="scientific">Sphingobacterium hotanense</name>
    <dbReference type="NCBI Taxonomy" id="649196"/>
    <lineage>
        <taxon>Bacteria</taxon>
        <taxon>Pseudomonadati</taxon>
        <taxon>Bacteroidota</taxon>
        <taxon>Sphingobacteriia</taxon>
        <taxon>Sphingobacteriales</taxon>
        <taxon>Sphingobacteriaceae</taxon>
        <taxon>Sphingobacterium</taxon>
    </lineage>
</organism>
<evidence type="ECO:0000259" key="1">
    <source>
        <dbReference type="Pfam" id="PF01548"/>
    </source>
</evidence>
<protein>
    <submittedName>
        <fullName evidence="3">Transposase</fullName>
    </submittedName>
</protein>
<evidence type="ECO:0000313" key="3">
    <source>
        <dbReference type="EMBL" id="MDM1050600.1"/>
    </source>
</evidence>
<dbReference type="InterPro" id="IPR047650">
    <property type="entry name" value="Transpos_IS110"/>
</dbReference>
<reference evidence="3" key="1">
    <citation type="submission" date="2020-06" db="EMBL/GenBank/DDBJ databases">
        <authorList>
            <person name="Dong N."/>
        </authorList>
    </citation>
    <scope>NUCLEOTIDE SEQUENCE</scope>
    <source>
        <strain evidence="3">R1692</strain>
    </source>
</reference>
<dbReference type="Pfam" id="PF01548">
    <property type="entry name" value="DEDD_Tnp_IS110"/>
    <property type="match status" value="1"/>
</dbReference>
<dbReference type="InterPro" id="IPR003346">
    <property type="entry name" value="Transposase_20"/>
</dbReference>
<comment type="caution">
    <text evidence="3">The sequence shown here is derived from an EMBL/GenBank/DDBJ whole genome shotgun (WGS) entry which is preliminary data.</text>
</comment>
<dbReference type="RefSeq" id="WP_286652545.1">
    <property type="nucleotide sequence ID" value="NZ_JACAGK010000138.1"/>
</dbReference>
<feature type="domain" description="Transposase IS110-like N-terminal" evidence="1">
    <location>
        <begin position="8"/>
        <end position="145"/>
    </location>
</feature>
<gene>
    <name evidence="3" type="ORF">HX018_20420</name>
</gene>
<dbReference type="Proteomes" id="UP001170954">
    <property type="component" value="Unassembled WGS sequence"/>
</dbReference>
<keyword evidence="4" id="KW-1185">Reference proteome</keyword>
<dbReference type="InterPro" id="IPR002525">
    <property type="entry name" value="Transp_IS110-like_N"/>
</dbReference>
<feature type="non-terminal residue" evidence="3">
    <location>
        <position position="309"/>
    </location>
</feature>
<reference evidence="3" key="2">
    <citation type="journal article" date="2022" name="Sci. Total Environ.">
        <title>Prevalence, transmission, and molecular epidemiology of tet(X)-positive bacteria among humans, animals, and environmental niches in China: An epidemiological, and genomic-based study.</title>
        <authorList>
            <person name="Dong N."/>
            <person name="Zeng Y."/>
            <person name="Cai C."/>
            <person name="Sun C."/>
            <person name="Lu J."/>
            <person name="Liu C."/>
            <person name="Zhou H."/>
            <person name="Sun Q."/>
            <person name="Shu L."/>
            <person name="Wang H."/>
            <person name="Wang Y."/>
            <person name="Wang S."/>
            <person name="Wu C."/>
            <person name="Chan E.W."/>
            <person name="Chen G."/>
            <person name="Shen Z."/>
            <person name="Chen S."/>
            <person name="Zhang R."/>
        </authorList>
    </citation>
    <scope>NUCLEOTIDE SEQUENCE</scope>
    <source>
        <strain evidence="3">R1692</strain>
    </source>
</reference>
<dbReference type="PANTHER" id="PTHR33055">
    <property type="entry name" value="TRANSPOSASE FOR INSERTION SEQUENCE ELEMENT IS1111A"/>
    <property type="match status" value="1"/>
</dbReference>